<dbReference type="AlphaFoldDB" id="A0A5C6CLB6"/>
<organism evidence="1 2">
    <name type="scientific">Novipirellula galeiformis</name>
    <dbReference type="NCBI Taxonomy" id="2528004"/>
    <lineage>
        <taxon>Bacteria</taxon>
        <taxon>Pseudomonadati</taxon>
        <taxon>Planctomycetota</taxon>
        <taxon>Planctomycetia</taxon>
        <taxon>Pirellulales</taxon>
        <taxon>Pirellulaceae</taxon>
        <taxon>Novipirellula</taxon>
    </lineage>
</organism>
<accession>A0A5C6CLB6</accession>
<protein>
    <submittedName>
        <fullName evidence="1">Uncharacterized protein</fullName>
    </submittedName>
</protein>
<evidence type="ECO:0000313" key="2">
    <source>
        <dbReference type="Proteomes" id="UP000316304"/>
    </source>
</evidence>
<gene>
    <name evidence="1" type="ORF">Pla52o_17110</name>
</gene>
<comment type="caution">
    <text evidence="1">The sequence shown here is derived from an EMBL/GenBank/DDBJ whole genome shotgun (WGS) entry which is preliminary data.</text>
</comment>
<proteinExistence type="predicted"/>
<reference evidence="1 2" key="1">
    <citation type="submission" date="2019-02" db="EMBL/GenBank/DDBJ databases">
        <title>Deep-cultivation of Planctomycetes and their phenomic and genomic characterization uncovers novel biology.</title>
        <authorList>
            <person name="Wiegand S."/>
            <person name="Jogler M."/>
            <person name="Boedeker C."/>
            <person name="Pinto D."/>
            <person name="Vollmers J."/>
            <person name="Rivas-Marin E."/>
            <person name="Kohn T."/>
            <person name="Peeters S.H."/>
            <person name="Heuer A."/>
            <person name="Rast P."/>
            <person name="Oberbeckmann S."/>
            <person name="Bunk B."/>
            <person name="Jeske O."/>
            <person name="Meyerdierks A."/>
            <person name="Storesund J.E."/>
            <person name="Kallscheuer N."/>
            <person name="Luecker S."/>
            <person name="Lage O.M."/>
            <person name="Pohl T."/>
            <person name="Merkel B.J."/>
            <person name="Hornburger P."/>
            <person name="Mueller R.-W."/>
            <person name="Bruemmer F."/>
            <person name="Labrenz M."/>
            <person name="Spormann A.M."/>
            <person name="Op Den Camp H."/>
            <person name="Overmann J."/>
            <person name="Amann R."/>
            <person name="Jetten M.S.M."/>
            <person name="Mascher T."/>
            <person name="Medema M.H."/>
            <person name="Devos D.P."/>
            <person name="Kaster A.-K."/>
            <person name="Ovreas L."/>
            <person name="Rohde M."/>
            <person name="Galperin M.Y."/>
            <person name="Jogler C."/>
        </authorList>
    </citation>
    <scope>NUCLEOTIDE SEQUENCE [LARGE SCALE GENOMIC DNA]</scope>
    <source>
        <strain evidence="1 2">Pla52o</strain>
    </source>
</reference>
<sequence>MLGRKKPTGTAKPNRRHVAGLGLILGRPAIGRHAVFEGDFECDEVSPRPHIVRR</sequence>
<dbReference type="Proteomes" id="UP000316304">
    <property type="component" value="Unassembled WGS sequence"/>
</dbReference>
<dbReference type="EMBL" id="SJPT01000002">
    <property type="protein sequence ID" value="TWU25410.1"/>
    <property type="molecule type" value="Genomic_DNA"/>
</dbReference>
<keyword evidence="2" id="KW-1185">Reference proteome</keyword>
<evidence type="ECO:0000313" key="1">
    <source>
        <dbReference type="EMBL" id="TWU25410.1"/>
    </source>
</evidence>
<name>A0A5C6CLB6_9BACT</name>